<feature type="transmembrane region" description="Helical" evidence="1">
    <location>
        <begin position="128"/>
        <end position="150"/>
    </location>
</feature>
<keyword evidence="3" id="KW-1185">Reference proteome</keyword>
<accession>A0A172QQX4</accession>
<name>A0A172QQX4_9CORY</name>
<feature type="transmembrane region" description="Helical" evidence="1">
    <location>
        <begin position="340"/>
        <end position="363"/>
    </location>
</feature>
<protein>
    <submittedName>
        <fullName evidence="2">Uncharacterized protein</fullName>
    </submittedName>
</protein>
<feature type="transmembrane region" description="Helical" evidence="1">
    <location>
        <begin position="94"/>
        <end position="116"/>
    </location>
</feature>
<dbReference type="OrthoDB" id="4771963at2"/>
<organism evidence="2 3">
    <name type="scientific">Corynebacterium crudilactis</name>
    <dbReference type="NCBI Taxonomy" id="1652495"/>
    <lineage>
        <taxon>Bacteria</taxon>
        <taxon>Bacillati</taxon>
        <taxon>Actinomycetota</taxon>
        <taxon>Actinomycetes</taxon>
        <taxon>Mycobacteriales</taxon>
        <taxon>Corynebacteriaceae</taxon>
        <taxon>Corynebacterium</taxon>
    </lineage>
</organism>
<dbReference type="AlphaFoldDB" id="A0A172QQX4"/>
<dbReference type="KEGG" id="ccjz:ccrud_01745"/>
<keyword evidence="1" id="KW-0472">Membrane</keyword>
<keyword evidence="1" id="KW-0812">Transmembrane</keyword>
<dbReference type="EMBL" id="CP015622">
    <property type="protein sequence ID" value="ANE03060.1"/>
    <property type="molecule type" value="Genomic_DNA"/>
</dbReference>
<feature type="transmembrane region" description="Helical" evidence="1">
    <location>
        <begin position="183"/>
        <end position="204"/>
    </location>
</feature>
<feature type="transmembrane region" description="Helical" evidence="1">
    <location>
        <begin position="6"/>
        <end position="26"/>
    </location>
</feature>
<dbReference type="Proteomes" id="UP000076929">
    <property type="component" value="Chromosome"/>
</dbReference>
<feature type="transmembrane region" description="Helical" evidence="1">
    <location>
        <begin position="370"/>
        <end position="388"/>
    </location>
</feature>
<dbReference type="STRING" id="1652495.ccrud_01745"/>
<dbReference type="RefSeq" id="WP_066564002.1">
    <property type="nucleotide sequence ID" value="NZ_CP015622.1"/>
</dbReference>
<keyword evidence="1" id="KW-1133">Transmembrane helix</keyword>
<evidence type="ECO:0000313" key="3">
    <source>
        <dbReference type="Proteomes" id="UP000076929"/>
    </source>
</evidence>
<feature type="transmembrane region" description="Helical" evidence="1">
    <location>
        <begin position="394"/>
        <end position="416"/>
    </location>
</feature>
<feature type="transmembrane region" description="Helical" evidence="1">
    <location>
        <begin position="299"/>
        <end position="320"/>
    </location>
</feature>
<feature type="transmembrane region" description="Helical" evidence="1">
    <location>
        <begin position="157"/>
        <end position="177"/>
    </location>
</feature>
<reference evidence="2 3" key="1">
    <citation type="submission" date="2016-05" db="EMBL/GenBank/DDBJ databases">
        <title>Complete genome sequence of Corynebacterium crudilactis, a new Corynebacterium species isolated from raw cow's milk.</title>
        <authorList>
            <person name="Christian R."/>
            <person name="Zimmermann J."/>
            <person name="Lipski A."/>
            <person name="Kalinowski J."/>
        </authorList>
    </citation>
    <scope>NUCLEOTIDE SEQUENCE [LARGE SCALE GENOMIC DNA]</scope>
    <source>
        <strain evidence="2 3">JZ16</strain>
    </source>
</reference>
<feature type="transmembrane region" description="Helical" evidence="1">
    <location>
        <begin position="225"/>
        <end position="246"/>
    </location>
</feature>
<evidence type="ECO:0000256" key="1">
    <source>
        <dbReference type="SAM" id="Phobius"/>
    </source>
</evidence>
<proteinExistence type="predicted"/>
<evidence type="ECO:0000313" key="2">
    <source>
        <dbReference type="EMBL" id="ANE03060.1"/>
    </source>
</evidence>
<gene>
    <name evidence="2" type="ORF">ccrud_01745</name>
</gene>
<feature type="transmembrane region" description="Helical" evidence="1">
    <location>
        <begin position="258"/>
        <end position="278"/>
    </location>
</feature>
<sequence length="428" mass="43742">MKYLTLATIIAGLSGFVVIIIAAWALGESGILTEEFTAYWGLFFAGTGVLTGLTQETTRAVTAGAAGAARSSGSAAAGVAGDSGSRGFRPFKPFLFSFGVAAVMLVVLGVSAPFWIGQLLSSLQGFGVALLAVGLASYAIQATISGILSGCQLWKEYAALISLDTGIRMVLAVIAWLLGYQLLAFLVITVVGSVSWLVIVMCFGSVRSVLGSVADVPRGTFIRQALLAMAASGATAVLITGFPTLLKFANPSAVAGGVSMAAVSYAVILTRAPLLVPLQQFQSAIIVRFVKGTSGPLKTLAGPLALVWAIGIVGAGLAWLVGPWILDVVLQKELFAVPGWLLALLTLGATTTASLMISGCAAIAFERHGIYLGGWVVATVVAVGFLLGPFDLGVAAGLALIVGPLCGLIVHMGAFIGGARRERALVGV</sequence>